<sequence>MKEGAADNTKFIPAVILLISLALLSTLFSKRRVPLPPGPTPLPFVGNLFQLSENVWMPFTKWHKDYGMLNAASDLLDGRPAIYSDRPRNIVASQILTGLVIYAFHWPRLNRPTDCLSKSAVHNFYLYQAKEAILLVEGLLNDAPNWEGQVRRSTSSMIMSFLYDIPGLTSAHDPSISRINSFVERIVRAAKPGAHLVELFTWLQYLPLWAAPWKRDGLKSYQADSQMFRSLFVTAKQRALDGKANSSFAQFLVRFGEKYGLDQEEESWLLAAMYAAGAETTSSVLFWFFLSMILYPEIQSRAQAEIDEIVGRSRMPTFSDLEHLPYVRAVVKEVLRWIPVDPIGLPHMSSQDDWYEGYFIPKGKCALQISYWVPSYLYSWAIHRERAVYGDDAEAFNPARHLDLAGKSAPAVQRTKGESHVTFGFGTRVCPGRHVANNTISINIASVLWGLEIRPIIDQEGRPLIPKPTDMVITGLTVRPAPFCIDVQSRFQDMHNILINTKEFHVG</sequence>
<evidence type="ECO:0000256" key="3">
    <source>
        <dbReference type="ARBA" id="ARBA00005179"/>
    </source>
</evidence>
<evidence type="ECO:0000313" key="17">
    <source>
        <dbReference type="EMBL" id="KAJ7721502.1"/>
    </source>
</evidence>
<evidence type="ECO:0000313" key="18">
    <source>
        <dbReference type="Proteomes" id="UP001215598"/>
    </source>
</evidence>
<dbReference type="GO" id="GO:0005506">
    <property type="term" value="F:iron ion binding"/>
    <property type="evidence" value="ECO:0007669"/>
    <property type="project" value="InterPro"/>
</dbReference>
<comment type="caution">
    <text evidence="17">The sequence shown here is derived from an EMBL/GenBank/DDBJ whole genome shotgun (WGS) entry which is preliminary data.</text>
</comment>
<accession>A0AAD7MLC6</accession>
<dbReference type="InterPro" id="IPR002401">
    <property type="entry name" value="Cyt_P450_E_grp-I"/>
</dbReference>
<keyword evidence="13" id="KW-0325">Glycoprotein</keyword>
<feature type="binding site" description="axial binding residue" evidence="14">
    <location>
        <position position="430"/>
    </location>
    <ligand>
        <name>heme</name>
        <dbReference type="ChEBI" id="CHEBI:30413"/>
    </ligand>
    <ligandPart>
        <name>Fe</name>
        <dbReference type="ChEBI" id="CHEBI:18248"/>
    </ligandPart>
</feature>
<evidence type="ECO:0000256" key="15">
    <source>
        <dbReference type="RuleBase" id="RU000461"/>
    </source>
</evidence>
<dbReference type="AlphaFoldDB" id="A0AAD7MLC6"/>
<dbReference type="SUPFAM" id="SSF48264">
    <property type="entry name" value="Cytochrome P450"/>
    <property type="match status" value="1"/>
</dbReference>
<keyword evidence="9 15" id="KW-0560">Oxidoreductase</keyword>
<evidence type="ECO:0000256" key="6">
    <source>
        <dbReference type="ARBA" id="ARBA00022692"/>
    </source>
</evidence>
<dbReference type="InterPro" id="IPR036396">
    <property type="entry name" value="Cyt_P450_sf"/>
</dbReference>
<evidence type="ECO:0000256" key="2">
    <source>
        <dbReference type="ARBA" id="ARBA00004167"/>
    </source>
</evidence>
<dbReference type="InterPro" id="IPR050364">
    <property type="entry name" value="Cytochrome_P450_fung"/>
</dbReference>
<organism evidence="17 18">
    <name type="scientific">Mycena metata</name>
    <dbReference type="NCBI Taxonomy" id="1033252"/>
    <lineage>
        <taxon>Eukaryota</taxon>
        <taxon>Fungi</taxon>
        <taxon>Dikarya</taxon>
        <taxon>Basidiomycota</taxon>
        <taxon>Agaricomycotina</taxon>
        <taxon>Agaricomycetes</taxon>
        <taxon>Agaricomycetidae</taxon>
        <taxon>Agaricales</taxon>
        <taxon>Marasmiineae</taxon>
        <taxon>Mycenaceae</taxon>
        <taxon>Mycena</taxon>
    </lineage>
</organism>
<keyword evidence="11 15" id="KW-0503">Monooxygenase</keyword>
<gene>
    <name evidence="17" type="ORF">B0H16DRAFT_1602573</name>
</gene>
<evidence type="ECO:0000256" key="9">
    <source>
        <dbReference type="ARBA" id="ARBA00023002"/>
    </source>
</evidence>
<keyword evidence="6 16" id="KW-0812">Transmembrane</keyword>
<keyword evidence="10 14" id="KW-0408">Iron</keyword>
<evidence type="ECO:0000256" key="11">
    <source>
        <dbReference type="ARBA" id="ARBA00023033"/>
    </source>
</evidence>
<dbReference type="PANTHER" id="PTHR46300">
    <property type="entry name" value="P450, PUTATIVE (EUROFUNG)-RELATED-RELATED"/>
    <property type="match status" value="1"/>
</dbReference>
<evidence type="ECO:0000256" key="8">
    <source>
        <dbReference type="ARBA" id="ARBA00022989"/>
    </source>
</evidence>
<keyword evidence="18" id="KW-1185">Reference proteome</keyword>
<keyword evidence="12 16" id="KW-0472">Membrane</keyword>
<feature type="transmembrane region" description="Helical" evidence="16">
    <location>
        <begin position="12"/>
        <end position="29"/>
    </location>
</feature>
<name>A0AAD7MLC6_9AGAR</name>
<dbReference type="PANTHER" id="PTHR46300:SF2">
    <property type="entry name" value="CYTOCHROME P450 MONOOXYGENASE ALNH-RELATED"/>
    <property type="match status" value="1"/>
</dbReference>
<evidence type="ECO:0000256" key="14">
    <source>
        <dbReference type="PIRSR" id="PIRSR602401-1"/>
    </source>
</evidence>
<dbReference type="GO" id="GO:0004497">
    <property type="term" value="F:monooxygenase activity"/>
    <property type="evidence" value="ECO:0007669"/>
    <property type="project" value="UniProtKB-KW"/>
</dbReference>
<evidence type="ECO:0000256" key="13">
    <source>
        <dbReference type="ARBA" id="ARBA00023180"/>
    </source>
</evidence>
<proteinExistence type="inferred from homology"/>
<comment type="similarity">
    <text evidence="4 15">Belongs to the cytochrome P450 family.</text>
</comment>
<dbReference type="PRINTS" id="PR00463">
    <property type="entry name" value="EP450I"/>
</dbReference>
<dbReference type="GO" id="GO:0016020">
    <property type="term" value="C:membrane"/>
    <property type="evidence" value="ECO:0007669"/>
    <property type="project" value="UniProtKB-SubCell"/>
</dbReference>
<evidence type="ECO:0000256" key="12">
    <source>
        <dbReference type="ARBA" id="ARBA00023136"/>
    </source>
</evidence>
<dbReference type="InterPro" id="IPR017972">
    <property type="entry name" value="Cyt_P450_CS"/>
</dbReference>
<evidence type="ECO:0000256" key="1">
    <source>
        <dbReference type="ARBA" id="ARBA00001971"/>
    </source>
</evidence>
<comment type="subcellular location">
    <subcellularLocation>
        <location evidence="2">Membrane</location>
        <topology evidence="2">Single-pass membrane protein</topology>
    </subcellularLocation>
</comment>
<keyword evidence="7 14" id="KW-0479">Metal-binding</keyword>
<dbReference type="Gene3D" id="1.10.630.10">
    <property type="entry name" value="Cytochrome P450"/>
    <property type="match status" value="1"/>
</dbReference>
<dbReference type="CDD" id="cd11065">
    <property type="entry name" value="CYP64-like"/>
    <property type="match status" value="1"/>
</dbReference>
<dbReference type="PROSITE" id="PS00086">
    <property type="entry name" value="CYTOCHROME_P450"/>
    <property type="match status" value="1"/>
</dbReference>
<evidence type="ECO:0000256" key="4">
    <source>
        <dbReference type="ARBA" id="ARBA00010617"/>
    </source>
</evidence>
<dbReference type="GO" id="GO:0020037">
    <property type="term" value="F:heme binding"/>
    <property type="evidence" value="ECO:0007669"/>
    <property type="project" value="InterPro"/>
</dbReference>
<evidence type="ECO:0000256" key="10">
    <source>
        <dbReference type="ARBA" id="ARBA00023004"/>
    </source>
</evidence>
<dbReference type="Proteomes" id="UP001215598">
    <property type="component" value="Unassembled WGS sequence"/>
</dbReference>
<comment type="cofactor">
    <cofactor evidence="1 14">
        <name>heme</name>
        <dbReference type="ChEBI" id="CHEBI:30413"/>
    </cofactor>
</comment>
<evidence type="ECO:0000256" key="7">
    <source>
        <dbReference type="ARBA" id="ARBA00022723"/>
    </source>
</evidence>
<evidence type="ECO:0000256" key="5">
    <source>
        <dbReference type="ARBA" id="ARBA00022617"/>
    </source>
</evidence>
<dbReference type="InterPro" id="IPR001128">
    <property type="entry name" value="Cyt_P450"/>
</dbReference>
<keyword evidence="5 14" id="KW-0349">Heme</keyword>
<comment type="pathway">
    <text evidence="3">Secondary metabolite biosynthesis.</text>
</comment>
<reference evidence="17" key="1">
    <citation type="submission" date="2023-03" db="EMBL/GenBank/DDBJ databases">
        <title>Massive genome expansion in bonnet fungi (Mycena s.s.) driven by repeated elements and novel gene families across ecological guilds.</title>
        <authorList>
            <consortium name="Lawrence Berkeley National Laboratory"/>
            <person name="Harder C.B."/>
            <person name="Miyauchi S."/>
            <person name="Viragh M."/>
            <person name="Kuo A."/>
            <person name="Thoen E."/>
            <person name="Andreopoulos B."/>
            <person name="Lu D."/>
            <person name="Skrede I."/>
            <person name="Drula E."/>
            <person name="Henrissat B."/>
            <person name="Morin E."/>
            <person name="Kohler A."/>
            <person name="Barry K."/>
            <person name="LaButti K."/>
            <person name="Morin E."/>
            <person name="Salamov A."/>
            <person name="Lipzen A."/>
            <person name="Mereny Z."/>
            <person name="Hegedus B."/>
            <person name="Baldrian P."/>
            <person name="Stursova M."/>
            <person name="Weitz H."/>
            <person name="Taylor A."/>
            <person name="Grigoriev I.V."/>
            <person name="Nagy L.G."/>
            <person name="Martin F."/>
            <person name="Kauserud H."/>
        </authorList>
    </citation>
    <scope>NUCLEOTIDE SEQUENCE</scope>
    <source>
        <strain evidence="17">CBHHK182m</strain>
    </source>
</reference>
<dbReference type="PRINTS" id="PR00385">
    <property type="entry name" value="P450"/>
</dbReference>
<keyword evidence="8 16" id="KW-1133">Transmembrane helix</keyword>
<protein>
    <submittedName>
        <fullName evidence="17">Cytochrome P450</fullName>
    </submittedName>
</protein>
<evidence type="ECO:0000256" key="16">
    <source>
        <dbReference type="SAM" id="Phobius"/>
    </source>
</evidence>
<dbReference type="EMBL" id="JARKIB010000229">
    <property type="protein sequence ID" value="KAJ7721502.1"/>
    <property type="molecule type" value="Genomic_DNA"/>
</dbReference>
<dbReference type="GO" id="GO:0016705">
    <property type="term" value="F:oxidoreductase activity, acting on paired donors, with incorporation or reduction of molecular oxygen"/>
    <property type="evidence" value="ECO:0007669"/>
    <property type="project" value="InterPro"/>
</dbReference>
<dbReference type="Pfam" id="PF00067">
    <property type="entry name" value="p450"/>
    <property type="match status" value="1"/>
</dbReference>